<dbReference type="AlphaFoldDB" id="A0A9D7K270"/>
<feature type="region of interest" description="Disordered" evidence="1">
    <location>
        <begin position="41"/>
        <end position="74"/>
    </location>
</feature>
<evidence type="ECO:0000256" key="1">
    <source>
        <dbReference type="SAM" id="MobiDB-lite"/>
    </source>
</evidence>
<reference evidence="2" key="1">
    <citation type="submission" date="2020-10" db="EMBL/GenBank/DDBJ databases">
        <title>Connecting structure to function with the recovery of over 1000 high-quality activated sludge metagenome-assembled genomes encoding full-length rRNA genes using long-read sequencing.</title>
        <authorList>
            <person name="Singleton C.M."/>
            <person name="Petriglieri F."/>
            <person name="Kristensen J.M."/>
            <person name="Kirkegaard R.H."/>
            <person name="Michaelsen T.Y."/>
            <person name="Andersen M.H."/>
            <person name="Karst S.M."/>
            <person name="Dueholm M.S."/>
            <person name="Nielsen P.H."/>
            <person name="Albertsen M."/>
        </authorList>
    </citation>
    <scope>NUCLEOTIDE SEQUENCE</scope>
    <source>
        <strain evidence="2">Hirt_18-Q3-R61-65_BATAC.395</strain>
    </source>
</reference>
<feature type="compositionally biased region" description="Basic and acidic residues" evidence="1">
    <location>
        <begin position="41"/>
        <end position="52"/>
    </location>
</feature>
<protein>
    <submittedName>
        <fullName evidence="2">Uncharacterized protein</fullName>
    </submittedName>
</protein>
<organism evidence="2 3">
    <name type="scientific">Candidatus Proximibacter danicus</name>
    <dbReference type="NCBI Taxonomy" id="2954365"/>
    <lineage>
        <taxon>Bacteria</taxon>
        <taxon>Pseudomonadati</taxon>
        <taxon>Pseudomonadota</taxon>
        <taxon>Betaproteobacteria</taxon>
        <taxon>Candidatus Proximibacter</taxon>
    </lineage>
</organism>
<sequence>MAGGWGCPHEVDDRCTKVSNLPCNPGMKGCELAGRFRFSSEDKNSRYREKQARNAQTVASPCGITTTDKPEENP</sequence>
<evidence type="ECO:0000313" key="3">
    <source>
        <dbReference type="Proteomes" id="UP000886689"/>
    </source>
</evidence>
<feature type="compositionally biased region" description="Polar residues" evidence="1">
    <location>
        <begin position="53"/>
        <end position="67"/>
    </location>
</feature>
<accession>A0A9D7K270</accession>
<dbReference type="Proteomes" id="UP000886689">
    <property type="component" value="Unassembled WGS sequence"/>
</dbReference>
<proteinExistence type="predicted"/>
<comment type="caution">
    <text evidence="2">The sequence shown here is derived from an EMBL/GenBank/DDBJ whole genome shotgun (WGS) entry which is preliminary data.</text>
</comment>
<dbReference type="EMBL" id="JADJUC010000023">
    <property type="protein sequence ID" value="MBK8525079.1"/>
    <property type="molecule type" value="Genomic_DNA"/>
</dbReference>
<evidence type="ECO:0000313" key="2">
    <source>
        <dbReference type="EMBL" id="MBK8525079.1"/>
    </source>
</evidence>
<gene>
    <name evidence="2" type="ORF">IPL58_14075</name>
</gene>
<name>A0A9D7K270_9PROT</name>